<dbReference type="SUPFAM" id="SSF47323">
    <property type="entry name" value="Anticodon-binding domain of a subclass of class I aminoacyl-tRNA synthetases"/>
    <property type="match status" value="1"/>
</dbReference>
<dbReference type="GO" id="GO:0004823">
    <property type="term" value="F:leucine-tRNA ligase activity"/>
    <property type="evidence" value="ECO:0007669"/>
    <property type="project" value="UniProtKB-UniRule"/>
</dbReference>
<evidence type="ECO:0000313" key="13">
    <source>
        <dbReference type="Proteomes" id="UP000178820"/>
    </source>
</evidence>
<comment type="catalytic activity">
    <reaction evidence="9 10">
        <text>tRNA(Leu) + L-leucine + ATP = L-leucyl-tRNA(Leu) + AMP + diphosphate</text>
        <dbReference type="Rhea" id="RHEA:11688"/>
        <dbReference type="Rhea" id="RHEA-COMP:9613"/>
        <dbReference type="Rhea" id="RHEA-COMP:9622"/>
        <dbReference type="ChEBI" id="CHEBI:30616"/>
        <dbReference type="ChEBI" id="CHEBI:33019"/>
        <dbReference type="ChEBI" id="CHEBI:57427"/>
        <dbReference type="ChEBI" id="CHEBI:78442"/>
        <dbReference type="ChEBI" id="CHEBI:78494"/>
        <dbReference type="ChEBI" id="CHEBI:456215"/>
        <dbReference type="EC" id="6.1.1.4"/>
    </reaction>
</comment>
<keyword evidence="5" id="KW-0378">Hydrolase</keyword>
<keyword evidence="6 10" id="KW-0067">ATP-binding</keyword>
<dbReference type="HAMAP" id="MF_00049_B">
    <property type="entry name" value="Leu_tRNA_synth_B"/>
    <property type="match status" value="1"/>
</dbReference>
<dbReference type="InterPro" id="IPR009008">
    <property type="entry name" value="Val/Leu/Ile-tRNA-synth_edit"/>
</dbReference>
<dbReference type="Pfam" id="PF08264">
    <property type="entry name" value="Anticodon_1"/>
    <property type="match status" value="1"/>
</dbReference>
<dbReference type="FunFam" id="1.10.730.10:FF:000002">
    <property type="entry name" value="Leucine--tRNA ligase"/>
    <property type="match status" value="1"/>
</dbReference>
<keyword evidence="4 10" id="KW-0547">Nucleotide-binding</keyword>
<comment type="subcellular location">
    <subcellularLocation>
        <location evidence="10">Cytoplasm</location>
    </subcellularLocation>
</comment>
<dbReference type="InterPro" id="IPR025709">
    <property type="entry name" value="Leu_tRNA-synth_edit"/>
</dbReference>
<dbReference type="Pfam" id="PF13603">
    <property type="entry name" value="tRNA-synt_1_2"/>
    <property type="match status" value="1"/>
</dbReference>
<dbReference type="PROSITE" id="PS51462">
    <property type="entry name" value="NUDIX"/>
    <property type="match status" value="1"/>
</dbReference>
<dbReference type="EMBL" id="MHOT01000016">
    <property type="protein sequence ID" value="OGZ69002.1"/>
    <property type="molecule type" value="Genomic_DNA"/>
</dbReference>
<dbReference type="Gene3D" id="3.40.50.620">
    <property type="entry name" value="HUPs"/>
    <property type="match status" value="2"/>
</dbReference>
<evidence type="ECO:0000259" key="11">
    <source>
        <dbReference type="PROSITE" id="PS51462"/>
    </source>
</evidence>
<dbReference type="CDD" id="cd07958">
    <property type="entry name" value="Anticodon_Ia_Leu_BEm"/>
    <property type="match status" value="1"/>
</dbReference>
<dbReference type="Gene3D" id="3.90.740.10">
    <property type="entry name" value="Valyl/Leucyl/Isoleucyl-tRNA synthetase, editing domain"/>
    <property type="match status" value="1"/>
</dbReference>
<evidence type="ECO:0000256" key="10">
    <source>
        <dbReference type="HAMAP-Rule" id="MF_00049"/>
    </source>
</evidence>
<evidence type="ECO:0000256" key="2">
    <source>
        <dbReference type="ARBA" id="ARBA00022490"/>
    </source>
</evidence>
<organism evidence="12 13">
    <name type="scientific">Candidatus Staskawiczbacteria bacterium RIFCSPHIGHO2_02_FULL_42_22</name>
    <dbReference type="NCBI Taxonomy" id="1802207"/>
    <lineage>
        <taxon>Bacteria</taxon>
        <taxon>Candidatus Staskawicziibacteriota</taxon>
    </lineage>
</organism>
<dbReference type="GO" id="GO:0005524">
    <property type="term" value="F:ATP binding"/>
    <property type="evidence" value="ECO:0007669"/>
    <property type="project" value="UniProtKB-UniRule"/>
</dbReference>
<dbReference type="GO" id="GO:0006429">
    <property type="term" value="P:leucyl-tRNA aminoacylation"/>
    <property type="evidence" value="ECO:0007669"/>
    <property type="project" value="UniProtKB-UniRule"/>
</dbReference>
<reference evidence="12 13" key="1">
    <citation type="journal article" date="2016" name="Nat. Commun.">
        <title>Thousands of microbial genomes shed light on interconnected biogeochemical processes in an aquifer system.</title>
        <authorList>
            <person name="Anantharaman K."/>
            <person name="Brown C.T."/>
            <person name="Hug L.A."/>
            <person name="Sharon I."/>
            <person name="Castelle C.J."/>
            <person name="Probst A.J."/>
            <person name="Thomas B.C."/>
            <person name="Singh A."/>
            <person name="Wilkins M.J."/>
            <person name="Karaoz U."/>
            <person name="Brodie E.L."/>
            <person name="Williams K.H."/>
            <person name="Hubbard S.S."/>
            <person name="Banfield J.F."/>
        </authorList>
    </citation>
    <scope>NUCLEOTIDE SEQUENCE [LARGE SCALE GENOMIC DNA]</scope>
</reference>
<keyword evidence="2 10" id="KW-0963">Cytoplasm</keyword>
<dbReference type="GO" id="GO:0005829">
    <property type="term" value="C:cytosol"/>
    <property type="evidence" value="ECO:0007669"/>
    <property type="project" value="TreeGrafter"/>
</dbReference>
<dbReference type="Proteomes" id="UP000178820">
    <property type="component" value="Unassembled WGS sequence"/>
</dbReference>
<dbReference type="EC" id="6.1.1.4" evidence="10"/>
<feature type="binding site" evidence="10">
    <location>
        <position position="732"/>
    </location>
    <ligand>
        <name>ATP</name>
        <dbReference type="ChEBI" id="CHEBI:30616"/>
    </ligand>
</feature>
<evidence type="ECO:0000256" key="9">
    <source>
        <dbReference type="ARBA" id="ARBA00047469"/>
    </source>
</evidence>
<evidence type="ECO:0000256" key="3">
    <source>
        <dbReference type="ARBA" id="ARBA00022598"/>
    </source>
</evidence>
<dbReference type="InterPro" id="IPR014729">
    <property type="entry name" value="Rossmann-like_a/b/a_fold"/>
</dbReference>
<evidence type="ECO:0000256" key="1">
    <source>
        <dbReference type="ARBA" id="ARBA00005594"/>
    </source>
</evidence>
<proteinExistence type="inferred from homology"/>
<evidence type="ECO:0000256" key="8">
    <source>
        <dbReference type="ARBA" id="ARBA00023146"/>
    </source>
</evidence>
<dbReference type="Gene3D" id="1.10.730.10">
    <property type="entry name" value="Isoleucyl-tRNA Synthetase, Domain 1"/>
    <property type="match status" value="1"/>
</dbReference>
<dbReference type="PANTHER" id="PTHR43740">
    <property type="entry name" value="LEUCYL-TRNA SYNTHETASE"/>
    <property type="match status" value="1"/>
</dbReference>
<dbReference type="FunFam" id="3.40.50.620:FF:000003">
    <property type="entry name" value="Leucine--tRNA ligase"/>
    <property type="match status" value="1"/>
</dbReference>
<dbReference type="InterPro" id="IPR015797">
    <property type="entry name" value="NUDIX_hydrolase-like_dom_sf"/>
</dbReference>
<dbReference type="Gene3D" id="3.10.20.590">
    <property type="match status" value="1"/>
</dbReference>
<dbReference type="InterPro" id="IPR020084">
    <property type="entry name" value="NUDIX_hydrolase_CS"/>
</dbReference>
<evidence type="ECO:0000256" key="6">
    <source>
        <dbReference type="ARBA" id="ARBA00022840"/>
    </source>
</evidence>
<dbReference type="InterPro" id="IPR000086">
    <property type="entry name" value="NUDIX_hydrolase_dom"/>
</dbReference>
<keyword evidence="8 10" id="KW-0030">Aminoacyl-tRNA synthetase</keyword>
<dbReference type="AlphaFoldDB" id="A0A1G2I2G3"/>
<dbReference type="InterPro" id="IPR002302">
    <property type="entry name" value="Leu-tRNA-ligase"/>
</dbReference>
<keyword evidence="3 10" id="KW-0436">Ligase</keyword>
<gene>
    <name evidence="10" type="primary">leuS</name>
    <name evidence="12" type="ORF">A3D44_00360</name>
</gene>
<dbReference type="FunFam" id="3.40.50.620:FF:000056">
    <property type="entry name" value="Leucine--tRNA ligase"/>
    <property type="match status" value="1"/>
</dbReference>
<comment type="caution">
    <text evidence="12">The sequence shown here is derived from an EMBL/GenBank/DDBJ whole genome shotgun (WGS) entry which is preliminary data.</text>
</comment>
<dbReference type="PRINTS" id="PR00985">
    <property type="entry name" value="TRNASYNTHLEU"/>
</dbReference>
<dbReference type="SUPFAM" id="SSF52374">
    <property type="entry name" value="Nucleotidylyl transferase"/>
    <property type="match status" value="1"/>
</dbReference>
<accession>A0A1G2I2G3</accession>
<dbReference type="SUPFAM" id="SSF50677">
    <property type="entry name" value="ValRS/IleRS/LeuRS editing domain"/>
    <property type="match status" value="1"/>
</dbReference>
<dbReference type="GO" id="GO:0002161">
    <property type="term" value="F:aminoacyl-tRNA deacylase activity"/>
    <property type="evidence" value="ECO:0007669"/>
    <property type="project" value="InterPro"/>
</dbReference>
<protein>
    <recommendedName>
        <fullName evidence="10">Leucine--tRNA ligase</fullName>
        <ecNumber evidence="10">6.1.1.4</ecNumber>
    </recommendedName>
    <alternativeName>
        <fullName evidence="10">Leucyl-tRNA synthetase</fullName>
        <shortName evidence="10">LeuRS</shortName>
    </alternativeName>
</protein>
<dbReference type="PANTHER" id="PTHR43740:SF2">
    <property type="entry name" value="LEUCINE--TRNA LIGASE, MITOCHONDRIAL"/>
    <property type="match status" value="1"/>
</dbReference>
<feature type="domain" description="Nudix hydrolase" evidence="11">
    <location>
        <begin position="380"/>
        <end position="519"/>
    </location>
</feature>
<evidence type="ECO:0000256" key="4">
    <source>
        <dbReference type="ARBA" id="ARBA00022741"/>
    </source>
</evidence>
<feature type="short sequence motif" description="'KMSKS' region" evidence="10">
    <location>
        <begin position="729"/>
        <end position="733"/>
    </location>
</feature>
<dbReference type="InterPro" id="IPR002300">
    <property type="entry name" value="aa-tRNA-synth_Ia"/>
</dbReference>
<dbReference type="Pfam" id="PF00133">
    <property type="entry name" value="tRNA-synt_1"/>
    <property type="match status" value="2"/>
</dbReference>
<comment type="caution">
    <text evidence="10">Lacks conserved residue(s) required for the propagation of feature annotation.</text>
</comment>
<evidence type="ECO:0000256" key="5">
    <source>
        <dbReference type="ARBA" id="ARBA00022801"/>
    </source>
</evidence>
<dbReference type="STRING" id="1802207.A3D44_00360"/>
<keyword evidence="7 10" id="KW-0648">Protein biosynthesis</keyword>
<dbReference type="InterPro" id="IPR013155">
    <property type="entry name" value="M/V/L/I-tRNA-synth_anticd-bd"/>
</dbReference>
<dbReference type="InterPro" id="IPR009080">
    <property type="entry name" value="tRNAsynth_Ia_anticodon-bd"/>
</dbReference>
<evidence type="ECO:0000256" key="7">
    <source>
        <dbReference type="ARBA" id="ARBA00022917"/>
    </source>
</evidence>
<evidence type="ECO:0000313" key="12">
    <source>
        <dbReference type="EMBL" id="OGZ69002.1"/>
    </source>
</evidence>
<name>A0A1G2I2G3_9BACT</name>
<dbReference type="SUPFAM" id="SSF55811">
    <property type="entry name" value="Nudix"/>
    <property type="match status" value="1"/>
</dbReference>
<sequence>MQKYNPQKIEKKWQKYWEHKKLFATKNVVARKKNVMLLTEFAYPSGNLHIGHWYAFALPDIKARYLRMKGYNVLYPTGFDAFGLPAENAAIKHDIHPEKWTRQNIAYMTRQLKSMGAMFDWSRKVSTIDPDYYRWTQWMFIKFCQAGLAYRATTKVNWCPKDKTVLANEQVVGGKCDRCQSEVMQKDLAQWMFKITEFKDELIDGLDALDWQESAKLGQKNWVGRSEGAIIKFSIFNFQFSKYIETFTTRSDTVFGVTALVVSPELAQTWVSAGWQAGDHTQDYIKRSLAKRELERQEAKEKTGVDAGIFAANPANNEKIPVWVGDYVLGSYGTGAVMFVPAHDKRDFEFAKKYQLPIKEVIIPKVVDQHDPPRADKKTIERNAIQAIVINSKDKKVLCLKWKKFPWTTFITGGVEEGEDGMLAAKREILEESGYKNVRYIKTLGGPVQSHFYANHKDENRNALFTCLVFELENEDRQEISADEKEKHEPVWLSWQELQKDKNIKCSEYEIWLDRFFNEAHAFESEGVLIHSGKFNGMDSMIAKKKIVEELKLKGMADFKKTYRLRDWILSRQRYWGVPIPMVHCVTCGYQPVNEKELPVELPPLKDFKPTDGGKSPLTKAEKWLKTTCPTCKGAAERETDTMDTFVDSSWYFMRYTDPTNKKIFASKEKIKKWLPVFSYLGGAEHTTMHLLYSRFFTKALKRLGYIDFDEPFLNRRNRGIILGSDNQKMSKSRGNVIDPDSEVKKYGADAVRMYLAFMGPYLQGGSWNPGGITGVYRFLNRVWNFVGRYSPKTKKNIAAAGIINKYIKANDKGIGFDISDLNFNTGVSDLMKLLNELEGHEISKSQYEDFLKLLAPFAPHITEELWRNVLKNKTSIHLQPWPVYNQKLLPSQNVVLVIQINGKMRDKIEVVHGIDQKEVEEMVLRGEKIKPWVAGKEVKKIIFVPDKLINIVL</sequence>
<dbReference type="PROSITE" id="PS00893">
    <property type="entry name" value="NUDIX_BOX"/>
    <property type="match status" value="1"/>
</dbReference>
<comment type="similarity">
    <text evidence="1 10">Belongs to the class-I aminoacyl-tRNA synthetase family.</text>
</comment>